<protein>
    <submittedName>
        <fullName evidence="1">Uncharacterized protein</fullName>
    </submittedName>
</protein>
<accession>A0A6N8L0A9</accession>
<reference evidence="1 2" key="1">
    <citation type="submission" date="2019-12" db="EMBL/GenBank/DDBJ databases">
        <authorList>
            <person name="Dong K."/>
        </authorList>
    </citation>
    <scope>NUCLEOTIDE SEQUENCE [LARGE SCALE GENOMIC DNA]</scope>
    <source>
        <strain evidence="1 2">JCM 31225</strain>
    </source>
</reference>
<dbReference type="OrthoDB" id="66316at2"/>
<proteinExistence type="predicted"/>
<name>A0A6N8L0A9_9SPHI</name>
<comment type="caution">
    <text evidence="1">The sequence shown here is derived from an EMBL/GenBank/DDBJ whole genome shotgun (WGS) entry which is preliminary data.</text>
</comment>
<dbReference type="AlphaFoldDB" id="A0A6N8L0A9"/>
<organism evidence="1 2">
    <name type="scientific">Sphingobacterium humi</name>
    <dbReference type="NCBI Taxonomy" id="1796905"/>
    <lineage>
        <taxon>Bacteria</taxon>
        <taxon>Pseudomonadati</taxon>
        <taxon>Bacteroidota</taxon>
        <taxon>Sphingobacteriia</taxon>
        <taxon>Sphingobacteriales</taxon>
        <taxon>Sphingobacteriaceae</taxon>
        <taxon>Sphingobacterium</taxon>
    </lineage>
</organism>
<keyword evidence="2" id="KW-1185">Reference proteome</keyword>
<evidence type="ECO:0000313" key="2">
    <source>
        <dbReference type="Proteomes" id="UP000435036"/>
    </source>
</evidence>
<gene>
    <name evidence="1" type="ORF">GQF63_10805</name>
</gene>
<dbReference type="InterPro" id="IPR045534">
    <property type="entry name" value="DUF6428"/>
</dbReference>
<dbReference type="RefSeq" id="WP_160369243.1">
    <property type="nucleotide sequence ID" value="NZ_WSQA01000007.1"/>
</dbReference>
<dbReference type="Pfam" id="PF20001">
    <property type="entry name" value="DUF6428"/>
    <property type="match status" value="1"/>
</dbReference>
<dbReference type="EMBL" id="WSQA01000007">
    <property type="protein sequence ID" value="MVZ62514.1"/>
    <property type="molecule type" value="Genomic_DNA"/>
</dbReference>
<evidence type="ECO:0000313" key="1">
    <source>
        <dbReference type="EMBL" id="MVZ62514.1"/>
    </source>
</evidence>
<dbReference type="Proteomes" id="UP000435036">
    <property type="component" value="Unassembled WGS sequence"/>
</dbReference>
<sequence length="156" mass="17224">MKLSEVKEVLKNLSEVNFQLANGEAVPAHFHVTEVGMINKHFIDCGGTIRNEKAVNFQLWYAGDEDHRLSASKLLKIIQLSEEQLQMEDAEVEVEYQAETIGKYSLAFKGSVFLLENKQTACLATDACGIPPEKIKRNLAPLPVQQNTCAPGSGCC</sequence>